<feature type="transmembrane region" description="Helical" evidence="1">
    <location>
        <begin position="101"/>
        <end position="119"/>
    </location>
</feature>
<keyword evidence="1" id="KW-0812">Transmembrane</keyword>
<evidence type="ECO:0000313" key="3">
    <source>
        <dbReference type="Proteomes" id="UP001596415"/>
    </source>
</evidence>
<feature type="transmembrane region" description="Helical" evidence="1">
    <location>
        <begin position="68"/>
        <end position="89"/>
    </location>
</feature>
<keyword evidence="3" id="KW-1185">Reference proteome</keyword>
<comment type="caution">
    <text evidence="2">The sequence shown here is derived from an EMBL/GenBank/DDBJ whole genome shotgun (WGS) entry which is preliminary data.</text>
</comment>
<organism evidence="2 3">
    <name type="scientific">Jejudonia soesokkakensis</name>
    <dbReference type="NCBI Taxonomy" id="1323432"/>
    <lineage>
        <taxon>Bacteria</taxon>
        <taxon>Pseudomonadati</taxon>
        <taxon>Bacteroidota</taxon>
        <taxon>Flavobacteriia</taxon>
        <taxon>Flavobacteriales</taxon>
        <taxon>Flavobacteriaceae</taxon>
        <taxon>Jejudonia</taxon>
    </lineage>
</organism>
<accession>A0ABW2MRJ1</accession>
<dbReference type="RefSeq" id="WP_380215552.1">
    <property type="nucleotide sequence ID" value="NZ_JBHTBN010000001.1"/>
</dbReference>
<keyword evidence="1" id="KW-1133">Transmembrane helix</keyword>
<name>A0ABW2MRJ1_9FLAO</name>
<dbReference type="EMBL" id="JBHTBN010000001">
    <property type="protein sequence ID" value="MFC7356117.1"/>
    <property type="molecule type" value="Genomic_DNA"/>
</dbReference>
<keyword evidence="1" id="KW-0472">Membrane</keyword>
<dbReference type="Pfam" id="PF19665">
    <property type="entry name" value="DUF6168"/>
    <property type="match status" value="1"/>
</dbReference>
<evidence type="ECO:0000256" key="1">
    <source>
        <dbReference type="SAM" id="Phobius"/>
    </source>
</evidence>
<reference evidence="3" key="1">
    <citation type="journal article" date="2019" name="Int. J. Syst. Evol. Microbiol.">
        <title>The Global Catalogue of Microorganisms (GCM) 10K type strain sequencing project: providing services to taxonomists for standard genome sequencing and annotation.</title>
        <authorList>
            <consortium name="The Broad Institute Genomics Platform"/>
            <consortium name="The Broad Institute Genome Sequencing Center for Infectious Disease"/>
            <person name="Wu L."/>
            <person name="Ma J."/>
        </authorList>
    </citation>
    <scope>NUCLEOTIDE SEQUENCE [LARGE SCALE GENOMIC DNA]</scope>
    <source>
        <strain evidence="3">CGMCC 1.16306</strain>
    </source>
</reference>
<protein>
    <submittedName>
        <fullName evidence="2">DUF6168 family protein</fullName>
    </submittedName>
</protein>
<feature type="transmembrane region" description="Helical" evidence="1">
    <location>
        <begin position="39"/>
        <end position="56"/>
    </location>
</feature>
<dbReference type="Proteomes" id="UP001596415">
    <property type="component" value="Unassembled WGS sequence"/>
</dbReference>
<evidence type="ECO:0000313" key="2">
    <source>
        <dbReference type="EMBL" id="MFC7356117.1"/>
    </source>
</evidence>
<gene>
    <name evidence="2" type="ORF">ACFQO1_00330</name>
</gene>
<dbReference type="InterPro" id="IPR046166">
    <property type="entry name" value="DUF6168"/>
</dbReference>
<proteinExistence type="predicted"/>
<sequence length="135" mass="15131">MKKGIVFSLYLALILSVVFGMHLGVNFFAEIDLFSNKILLSYSVNFVLAILLLIVLQYSVNKKSTNTGFLFMAGSAVKFVVFFLVFYPSFTVDDTMQLAEFAAFFVPYAVCLILEVAYLSKQLNNQSYSSKNPSD</sequence>